<dbReference type="AlphaFoldDB" id="A0AB40C4X6"/>
<dbReference type="PANTHER" id="PTHR31236:SF2">
    <property type="entry name" value="BURP DOMAIN PROTEIN RD22"/>
    <property type="match status" value="1"/>
</dbReference>
<organism evidence="2 3">
    <name type="scientific">Dioscorea cayennensis subsp. rotundata</name>
    <name type="common">White Guinea yam</name>
    <name type="synonym">Dioscorea rotundata</name>
    <dbReference type="NCBI Taxonomy" id="55577"/>
    <lineage>
        <taxon>Eukaryota</taxon>
        <taxon>Viridiplantae</taxon>
        <taxon>Streptophyta</taxon>
        <taxon>Embryophyta</taxon>
        <taxon>Tracheophyta</taxon>
        <taxon>Spermatophyta</taxon>
        <taxon>Magnoliopsida</taxon>
        <taxon>Liliopsida</taxon>
        <taxon>Dioscoreales</taxon>
        <taxon>Dioscoreaceae</taxon>
        <taxon>Dioscorea</taxon>
    </lineage>
</organism>
<sequence>MVEFSMMSLGTRDVQASSTTIKEKSGDFEVKKTYNVASLGVRALGRDQLVVACHSLPYPYAMFYCHVTGKTKAYTMVLEGNDGTNVEAIAVLNVKSGSVPVRHFMPEDDVLWNVRK</sequence>
<accession>A0AB40C4X6</accession>
<evidence type="ECO:0000313" key="3">
    <source>
        <dbReference type="RefSeq" id="XP_039134409.1"/>
    </source>
</evidence>
<name>A0AB40C4X6_DIOCR</name>
<proteinExistence type="predicted"/>
<dbReference type="Proteomes" id="UP001515500">
    <property type="component" value="Chromosome 2"/>
</dbReference>
<dbReference type="GeneID" id="120271800"/>
<dbReference type="PROSITE" id="PS51277">
    <property type="entry name" value="BURP"/>
    <property type="match status" value="1"/>
</dbReference>
<feature type="domain" description="BURP" evidence="1">
    <location>
        <begin position="1"/>
        <end position="115"/>
    </location>
</feature>
<evidence type="ECO:0000259" key="1">
    <source>
        <dbReference type="PROSITE" id="PS51277"/>
    </source>
</evidence>
<dbReference type="InterPro" id="IPR044816">
    <property type="entry name" value="BURP"/>
</dbReference>
<evidence type="ECO:0000313" key="2">
    <source>
        <dbReference type="Proteomes" id="UP001515500"/>
    </source>
</evidence>
<protein>
    <submittedName>
        <fullName evidence="3">BURP domain-containing protein 3-like</fullName>
    </submittedName>
</protein>
<dbReference type="RefSeq" id="XP_039134409.1">
    <property type="nucleotide sequence ID" value="XM_039278475.1"/>
</dbReference>
<dbReference type="PANTHER" id="PTHR31236">
    <property type="entry name" value="BURP DOMAIN PROTEIN USPL1-LIKE"/>
    <property type="match status" value="1"/>
</dbReference>
<gene>
    <name evidence="3" type="primary">LOC120271800</name>
</gene>
<reference evidence="3" key="1">
    <citation type="submission" date="2025-08" db="UniProtKB">
        <authorList>
            <consortium name="RefSeq"/>
        </authorList>
    </citation>
    <scope>IDENTIFICATION</scope>
</reference>
<dbReference type="Pfam" id="PF03181">
    <property type="entry name" value="BURP"/>
    <property type="match status" value="1"/>
</dbReference>
<dbReference type="InterPro" id="IPR004873">
    <property type="entry name" value="BURP_dom"/>
</dbReference>
<keyword evidence="2" id="KW-1185">Reference proteome</keyword>